<dbReference type="RefSeq" id="WP_124143340.1">
    <property type="nucleotide sequence ID" value="NZ_CAWOKI010000333.1"/>
</dbReference>
<organism evidence="1 2">
    <name type="scientific">Okeania hirsuta</name>
    <dbReference type="NCBI Taxonomy" id="1458930"/>
    <lineage>
        <taxon>Bacteria</taxon>
        <taxon>Bacillati</taxon>
        <taxon>Cyanobacteriota</taxon>
        <taxon>Cyanophyceae</taxon>
        <taxon>Oscillatoriophycideae</taxon>
        <taxon>Oscillatoriales</taxon>
        <taxon>Microcoleaceae</taxon>
        <taxon>Okeania</taxon>
    </lineage>
</organism>
<dbReference type="OrthoDB" id="9872371at2"/>
<protein>
    <recommendedName>
        <fullName evidence="3">DUF721 domain-containing protein</fullName>
    </recommendedName>
</protein>
<dbReference type="EMBL" id="RCBY01000113">
    <property type="protein sequence ID" value="RQH36706.1"/>
    <property type="molecule type" value="Genomic_DNA"/>
</dbReference>
<comment type="caution">
    <text evidence="1">The sequence shown here is derived from an EMBL/GenBank/DDBJ whole genome shotgun (WGS) entry which is preliminary data.</text>
</comment>
<name>A0A3N6Q2T7_9CYAN</name>
<proteinExistence type="predicted"/>
<sequence>MNNIESVAIERFQTRSPIDLDSCQLNRELVGSRVVMVIDCPSTEKCHQLWRDRYLLMRRCLDLWLAHQIVISYKGHPYGRTPMRQSLA</sequence>
<keyword evidence="2" id="KW-1185">Reference proteome</keyword>
<dbReference type="Proteomes" id="UP000269154">
    <property type="component" value="Unassembled WGS sequence"/>
</dbReference>
<accession>A0A3N6Q2T7</accession>
<evidence type="ECO:0000313" key="2">
    <source>
        <dbReference type="Proteomes" id="UP000269154"/>
    </source>
</evidence>
<reference evidence="1 2" key="1">
    <citation type="journal article" date="2018" name="ACS Chem. Biol.">
        <title>Ketoreductase domain dysfunction expands chemodiversity: malyngamide biosynthesis in the cyanobacterium Okeania hirsuta.</title>
        <authorList>
            <person name="Moss N.A."/>
            <person name="Leao T."/>
            <person name="Rankin M."/>
            <person name="McCullough T.M."/>
            <person name="Qu P."/>
            <person name="Korobeynikov A."/>
            <person name="Smith J.L."/>
            <person name="Gerwick L."/>
            <person name="Gerwick W.H."/>
        </authorList>
    </citation>
    <scope>NUCLEOTIDE SEQUENCE [LARGE SCALE GENOMIC DNA]</scope>
    <source>
        <strain evidence="1 2">PAB10Feb10-1</strain>
    </source>
</reference>
<evidence type="ECO:0008006" key="3">
    <source>
        <dbReference type="Google" id="ProtNLM"/>
    </source>
</evidence>
<dbReference type="AlphaFoldDB" id="A0A3N6Q2T7"/>
<gene>
    <name evidence="1" type="ORF">D5R40_18840</name>
</gene>
<evidence type="ECO:0000313" key="1">
    <source>
        <dbReference type="EMBL" id="RQH36706.1"/>
    </source>
</evidence>